<comment type="caution">
    <text evidence="1">The sequence shown here is derived from an EMBL/GenBank/DDBJ whole genome shotgun (WGS) entry which is preliminary data.</text>
</comment>
<dbReference type="Proteomes" id="UP000194933">
    <property type="component" value="Unassembled WGS sequence"/>
</dbReference>
<organism evidence="1 2">
    <name type="scientific">Candidatus Enterococcus wittei</name>
    <dbReference type="NCBI Taxonomy" id="1987383"/>
    <lineage>
        <taxon>Bacteria</taxon>
        <taxon>Bacillati</taxon>
        <taxon>Bacillota</taxon>
        <taxon>Bacilli</taxon>
        <taxon>Lactobacillales</taxon>
        <taxon>Enterococcaceae</taxon>
        <taxon>Enterococcus</taxon>
    </lineage>
</organism>
<sequence length="269" mass="32013">MGEEKSILLYGLRRERSCFFDALVEGEIKITEEICRINKGLRTYIIDNYNEEFYHIMTQQQKRFNSPEAWQQFSKEWLNYVSSGNKELALWKEYYHCLEITSKTQEKLMKDPIKQGCKNGIDMAINHPNIMIYFVLDGLEMDIVTTKAKEYKTGYTGVELRYVYRRWSEAKESIVFFLLNEKIEAPWIKGLYVKDWQEYGDKRMNRLLKEKRYEKQPMILQKSPLTITQENETKELKSLKALQELATKKAVVKEYKGKQIQENCELSIC</sequence>
<dbReference type="EMBL" id="NGMO01000005">
    <property type="protein sequence ID" value="OTP06836.1"/>
    <property type="molecule type" value="Genomic_DNA"/>
</dbReference>
<dbReference type="AlphaFoldDB" id="A0A242JVB0"/>
<dbReference type="RefSeq" id="WP_086285560.1">
    <property type="nucleotide sequence ID" value="NZ_NGMO01000005.1"/>
</dbReference>
<keyword evidence="2" id="KW-1185">Reference proteome</keyword>
<proteinExistence type="predicted"/>
<accession>A0A242JVB0</accession>
<gene>
    <name evidence="1" type="ORF">A5844_002510</name>
</gene>
<name>A0A242JVB0_9ENTE</name>
<reference evidence="1 2" key="1">
    <citation type="submission" date="2017-05" db="EMBL/GenBank/DDBJ databases">
        <title>The Genome Sequence of Enterococcus sp. 10A9_DIV0425.</title>
        <authorList>
            <consortium name="The Broad Institute Genomics Platform"/>
            <consortium name="The Broad Institute Genomic Center for Infectious Diseases"/>
            <person name="Earl A."/>
            <person name="Manson A."/>
            <person name="Schwartman J."/>
            <person name="Gilmore M."/>
            <person name="Abouelleil A."/>
            <person name="Cao P."/>
            <person name="Chapman S."/>
            <person name="Cusick C."/>
            <person name="Shea T."/>
            <person name="Young S."/>
            <person name="Neafsey D."/>
            <person name="Nusbaum C."/>
            <person name="Birren B."/>
        </authorList>
    </citation>
    <scope>NUCLEOTIDE SEQUENCE [LARGE SCALE GENOMIC DNA]</scope>
    <source>
        <strain evidence="1 2">10A9_DIV0425</strain>
    </source>
</reference>
<dbReference type="STRING" id="1987383.A5844_002510"/>
<evidence type="ECO:0000313" key="1">
    <source>
        <dbReference type="EMBL" id="OTP06836.1"/>
    </source>
</evidence>
<evidence type="ECO:0000313" key="2">
    <source>
        <dbReference type="Proteomes" id="UP000194933"/>
    </source>
</evidence>
<protein>
    <submittedName>
        <fullName evidence="1">Uncharacterized protein</fullName>
    </submittedName>
</protein>